<dbReference type="PANTHER" id="PTHR43072">
    <property type="entry name" value="N-ACETYLTRANSFERASE"/>
    <property type="match status" value="1"/>
</dbReference>
<gene>
    <name evidence="4" type="ORF">C900_00665</name>
</gene>
<evidence type="ECO:0000313" key="5">
    <source>
        <dbReference type="Proteomes" id="UP000011135"/>
    </source>
</evidence>
<dbReference type="PANTHER" id="PTHR43072:SF23">
    <property type="entry name" value="UPF0039 PROTEIN C11D3.02C"/>
    <property type="match status" value="1"/>
</dbReference>
<protein>
    <submittedName>
        <fullName evidence="4">Phosphinothricin N-acetyltransferase</fullName>
    </submittedName>
</protein>
<keyword evidence="1 4" id="KW-0808">Transferase</keyword>
<dbReference type="InterPro" id="IPR000182">
    <property type="entry name" value="GNAT_dom"/>
</dbReference>
<dbReference type="GO" id="GO:0016747">
    <property type="term" value="F:acyltransferase activity, transferring groups other than amino-acyl groups"/>
    <property type="evidence" value="ECO:0007669"/>
    <property type="project" value="InterPro"/>
</dbReference>
<reference evidence="4 5" key="1">
    <citation type="submission" date="2012-12" db="EMBL/GenBank/DDBJ databases">
        <title>Genome assembly of Fulvivirga imtechensis AK7.</title>
        <authorList>
            <person name="Nupur N."/>
            <person name="Khatri I."/>
            <person name="Kumar R."/>
            <person name="Subramanian S."/>
            <person name="Pinnaka A."/>
        </authorList>
    </citation>
    <scope>NUCLEOTIDE SEQUENCE [LARGE SCALE GENOMIC DNA]</scope>
    <source>
        <strain evidence="4 5">AK7</strain>
    </source>
</reference>
<evidence type="ECO:0000259" key="3">
    <source>
        <dbReference type="PROSITE" id="PS51186"/>
    </source>
</evidence>
<dbReference type="CDD" id="cd04301">
    <property type="entry name" value="NAT_SF"/>
    <property type="match status" value="1"/>
</dbReference>
<comment type="caution">
    <text evidence="4">The sequence shown here is derived from an EMBL/GenBank/DDBJ whole genome shotgun (WGS) entry which is preliminary data.</text>
</comment>
<dbReference type="EMBL" id="AMZN01000132">
    <property type="protein sequence ID" value="ELR68204.1"/>
    <property type="molecule type" value="Genomic_DNA"/>
</dbReference>
<evidence type="ECO:0000256" key="2">
    <source>
        <dbReference type="ARBA" id="ARBA00023315"/>
    </source>
</evidence>
<keyword evidence="5" id="KW-1185">Reference proteome</keyword>
<keyword evidence="2" id="KW-0012">Acyltransferase</keyword>
<name>L8JL39_9BACT</name>
<dbReference type="SUPFAM" id="SSF55729">
    <property type="entry name" value="Acyl-CoA N-acyltransferases (Nat)"/>
    <property type="match status" value="1"/>
</dbReference>
<dbReference type="Pfam" id="PF00583">
    <property type="entry name" value="Acetyltransf_1"/>
    <property type="match status" value="1"/>
</dbReference>
<dbReference type="OrthoDB" id="9799096at2"/>
<evidence type="ECO:0000256" key="1">
    <source>
        <dbReference type="ARBA" id="ARBA00022679"/>
    </source>
</evidence>
<dbReference type="eggNOG" id="COG1247">
    <property type="taxonomic scope" value="Bacteria"/>
</dbReference>
<organism evidence="4 5">
    <name type="scientific">Fulvivirga imtechensis AK7</name>
    <dbReference type="NCBI Taxonomy" id="1237149"/>
    <lineage>
        <taxon>Bacteria</taxon>
        <taxon>Pseudomonadati</taxon>
        <taxon>Bacteroidota</taxon>
        <taxon>Cytophagia</taxon>
        <taxon>Cytophagales</taxon>
        <taxon>Fulvivirgaceae</taxon>
        <taxon>Fulvivirga</taxon>
    </lineage>
</organism>
<dbReference type="InterPro" id="IPR016181">
    <property type="entry name" value="Acyl_CoA_acyltransferase"/>
</dbReference>
<dbReference type="PROSITE" id="PS51186">
    <property type="entry name" value="GNAT"/>
    <property type="match status" value="1"/>
</dbReference>
<dbReference type="RefSeq" id="WP_009583564.1">
    <property type="nucleotide sequence ID" value="NZ_AMZN01000132.1"/>
</dbReference>
<dbReference type="Gene3D" id="3.40.630.30">
    <property type="match status" value="1"/>
</dbReference>
<feature type="domain" description="N-acetyltransferase" evidence="3">
    <location>
        <begin position="3"/>
        <end position="156"/>
    </location>
</feature>
<accession>L8JL39</accession>
<dbReference type="Proteomes" id="UP000011135">
    <property type="component" value="Unassembled WGS sequence"/>
</dbReference>
<dbReference type="AlphaFoldDB" id="L8JL39"/>
<sequence>MNITIENMIKDNWYDVANIYKQGILTKNATFEKDCPDWNTWDKNHRLDCRFVAKQNEKIVGWAALSNVSGRCVYAGVSEVSIYVDTNFQGHGIGQKLMEELINESEKVNIWTLQAGIFPENKSSIRLHEKNGFRVVGIREKIGKMDNKWRDVVLLERRSKKIGNDCDEFQMPVVKK</sequence>
<proteinExistence type="predicted"/>
<dbReference type="STRING" id="1237149.C900_00665"/>
<evidence type="ECO:0000313" key="4">
    <source>
        <dbReference type="EMBL" id="ELR68204.1"/>
    </source>
</evidence>
<dbReference type="PATRIC" id="fig|1237149.3.peg.5734"/>